<name>F8NUF9_SERL9</name>
<sequence length="109" mass="11380">MVDKLPLNDPHANPPSANPAYQQPVGPPHASPTGSQASPHTSTFTEASASNVIMSNKPPTLSSYTKDGITYNVRRYTQAVVSIGGCPMEMPTVVVGGHHNTGAVNNSIL</sequence>
<dbReference type="GeneID" id="18811333"/>
<dbReference type="HOGENOM" id="CLU_2190345_0_0_1"/>
<feature type="non-terminal residue" evidence="2">
    <location>
        <position position="109"/>
    </location>
</feature>
<gene>
    <name evidence="2" type="ORF">SERLADRAFT_388463</name>
</gene>
<dbReference type="KEGG" id="sla:SERLADRAFT_388463"/>
<accession>F8NUF9</accession>
<protein>
    <submittedName>
        <fullName evidence="2">Uncharacterized protein</fullName>
    </submittedName>
</protein>
<dbReference type="RefSeq" id="XP_007317993.1">
    <property type="nucleotide sequence ID" value="XM_007317931.1"/>
</dbReference>
<feature type="compositionally biased region" description="Polar residues" evidence="1">
    <location>
        <begin position="32"/>
        <end position="65"/>
    </location>
</feature>
<reference evidence="2" key="1">
    <citation type="submission" date="2011-04" db="EMBL/GenBank/DDBJ databases">
        <title>Evolution of plant cell wall degrading machinery underlies the functional diversity of forest fungi.</title>
        <authorList>
            <consortium name="US DOE Joint Genome Institute (JGI-PGF)"/>
            <person name="Eastwood D.C."/>
            <person name="Floudas D."/>
            <person name="Binder M."/>
            <person name="Majcherczyk A."/>
            <person name="Schneider P."/>
            <person name="Aerts A."/>
            <person name="Asiegbu F.O."/>
            <person name="Baker S.E."/>
            <person name="Barry K."/>
            <person name="Bendiksby M."/>
            <person name="Blumentritt M."/>
            <person name="Coutinho P.M."/>
            <person name="Cullen D."/>
            <person name="Cullen D."/>
            <person name="Gathman A."/>
            <person name="Goodell B."/>
            <person name="Henrissat B."/>
            <person name="Ihrmark K."/>
            <person name="Kauserud H."/>
            <person name="Kohler A."/>
            <person name="LaButti K."/>
            <person name="Lapidus A."/>
            <person name="Lavin J.L."/>
            <person name="Lee Y.-H."/>
            <person name="Lindquist E."/>
            <person name="Lilly W."/>
            <person name="Lucas S."/>
            <person name="Morin E."/>
            <person name="Murat C."/>
            <person name="Oguiza J.A."/>
            <person name="Park J."/>
            <person name="Pisabarro A.G."/>
            <person name="Riley R."/>
            <person name="Rosling A."/>
            <person name="Salamov A."/>
            <person name="Schmidt O."/>
            <person name="Schmutz J."/>
            <person name="Skrede I."/>
            <person name="Stenlid J."/>
            <person name="Wiebenga A."/>
            <person name="Xie X."/>
            <person name="Kues U."/>
            <person name="Hibbett D.S."/>
            <person name="Hoffmeister D."/>
            <person name="Hogberg N."/>
            <person name="Martin F."/>
            <person name="Grigoriev I.V."/>
            <person name="Watkinson S.C."/>
        </authorList>
    </citation>
    <scope>NUCLEOTIDE SEQUENCE</scope>
    <source>
        <strain evidence="2">S7.9</strain>
    </source>
</reference>
<dbReference type="EMBL" id="GL945433">
    <property type="protein sequence ID" value="EGO25871.1"/>
    <property type="molecule type" value="Genomic_DNA"/>
</dbReference>
<proteinExistence type="predicted"/>
<dbReference type="AlphaFoldDB" id="F8NUF9"/>
<dbReference type="Proteomes" id="UP000008064">
    <property type="component" value="Unassembled WGS sequence"/>
</dbReference>
<evidence type="ECO:0000313" key="2">
    <source>
        <dbReference type="EMBL" id="EGO25871.1"/>
    </source>
</evidence>
<organism>
    <name type="scientific">Serpula lacrymans var. lacrymans (strain S7.9)</name>
    <name type="common">Dry rot fungus</name>
    <dbReference type="NCBI Taxonomy" id="578457"/>
    <lineage>
        <taxon>Eukaryota</taxon>
        <taxon>Fungi</taxon>
        <taxon>Dikarya</taxon>
        <taxon>Basidiomycota</taxon>
        <taxon>Agaricomycotina</taxon>
        <taxon>Agaricomycetes</taxon>
        <taxon>Agaricomycetidae</taxon>
        <taxon>Boletales</taxon>
        <taxon>Coniophorineae</taxon>
        <taxon>Serpulaceae</taxon>
        <taxon>Serpula</taxon>
    </lineage>
</organism>
<evidence type="ECO:0000256" key="1">
    <source>
        <dbReference type="SAM" id="MobiDB-lite"/>
    </source>
</evidence>
<feature type="region of interest" description="Disordered" evidence="1">
    <location>
        <begin position="1"/>
        <end position="65"/>
    </location>
</feature>